<dbReference type="Pfam" id="PF01161">
    <property type="entry name" value="PBP"/>
    <property type="match status" value="1"/>
</dbReference>
<dbReference type="Pfam" id="PF11707">
    <property type="entry name" value="Npa1"/>
    <property type="match status" value="1"/>
</dbReference>
<dbReference type="InterPro" id="IPR021714">
    <property type="entry name" value="URB1_N"/>
</dbReference>
<dbReference type="CDD" id="cd00866">
    <property type="entry name" value="PEBP_euk"/>
    <property type="match status" value="1"/>
</dbReference>
<dbReference type="InterPro" id="IPR032436">
    <property type="entry name" value="URB1_C"/>
</dbReference>
<dbReference type="InterPro" id="IPR059018">
    <property type="entry name" value="HEAT_URB1"/>
</dbReference>
<dbReference type="SUPFAM" id="SSF48371">
    <property type="entry name" value="ARM repeat"/>
    <property type="match status" value="1"/>
</dbReference>
<reference evidence="5" key="1">
    <citation type="submission" date="2014-08" db="EMBL/GenBank/DDBJ databases">
        <authorList>
            <person name="Sharma Rahul"/>
            <person name="Thines Marco"/>
        </authorList>
    </citation>
    <scope>NUCLEOTIDE SEQUENCE</scope>
</reference>
<feature type="compositionally biased region" description="Basic and acidic residues" evidence="1">
    <location>
        <begin position="173"/>
        <end position="195"/>
    </location>
</feature>
<proteinExistence type="predicted"/>
<evidence type="ECO:0000259" key="2">
    <source>
        <dbReference type="Pfam" id="PF11707"/>
    </source>
</evidence>
<dbReference type="Gene3D" id="3.90.280.10">
    <property type="entry name" value="PEBP-like"/>
    <property type="match status" value="1"/>
</dbReference>
<feature type="domain" description="URB1 central HEAT repeat" evidence="4">
    <location>
        <begin position="905"/>
        <end position="1031"/>
    </location>
</feature>
<dbReference type="PANTHER" id="PTHR13500:SF0">
    <property type="entry name" value="NUCLEOLAR PRE-RIBOSOMAL-ASSOCIATED PROTEIN 1"/>
    <property type="match status" value="1"/>
</dbReference>
<dbReference type="EMBL" id="LN483249">
    <property type="protein sequence ID" value="CDZ97889.1"/>
    <property type="molecule type" value="Genomic_DNA"/>
</dbReference>
<dbReference type="GO" id="GO:0005730">
    <property type="term" value="C:nucleolus"/>
    <property type="evidence" value="ECO:0007669"/>
    <property type="project" value="TreeGrafter"/>
</dbReference>
<dbReference type="GO" id="GO:0000466">
    <property type="term" value="P:maturation of 5.8S rRNA from tricistronic rRNA transcript (SSU-rRNA, 5.8S rRNA, LSU-rRNA)"/>
    <property type="evidence" value="ECO:0007669"/>
    <property type="project" value="TreeGrafter"/>
</dbReference>
<feature type="domain" description="URB1 C-terminal" evidence="3">
    <location>
        <begin position="1874"/>
        <end position="2068"/>
    </location>
</feature>
<dbReference type="PANTHER" id="PTHR13500">
    <property type="entry name" value="NUCLEOLAR PRERIBOSOMAL-ASSOCIATED PROTEIN 1"/>
    <property type="match status" value="1"/>
</dbReference>
<evidence type="ECO:0000259" key="4">
    <source>
        <dbReference type="Pfam" id="PF26140"/>
    </source>
</evidence>
<evidence type="ECO:0000313" key="5">
    <source>
        <dbReference type="EMBL" id="CDZ97889.1"/>
    </source>
</evidence>
<dbReference type="GO" id="GO:0000463">
    <property type="term" value="P:maturation of LSU-rRNA from tricistronic rRNA transcript (SSU-rRNA, 5.8S rRNA, LSU-rRNA)"/>
    <property type="evidence" value="ECO:0007669"/>
    <property type="project" value="TreeGrafter"/>
</dbReference>
<evidence type="ECO:0000256" key="1">
    <source>
        <dbReference type="SAM" id="MobiDB-lite"/>
    </source>
</evidence>
<organism evidence="5">
    <name type="scientific">Phaffia rhodozyma</name>
    <name type="common">Yeast</name>
    <name type="synonym">Xanthophyllomyces dendrorhous</name>
    <dbReference type="NCBI Taxonomy" id="264483"/>
    <lineage>
        <taxon>Eukaryota</taxon>
        <taxon>Fungi</taxon>
        <taxon>Dikarya</taxon>
        <taxon>Basidiomycota</taxon>
        <taxon>Agaricomycotina</taxon>
        <taxon>Tremellomycetes</taxon>
        <taxon>Cystofilobasidiales</taxon>
        <taxon>Mrakiaceae</taxon>
        <taxon>Phaffia</taxon>
    </lineage>
</organism>
<accession>A0A0F7SKE1</accession>
<evidence type="ECO:0000259" key="3">
    <source>
        <dbReference type="Pfam" id="PF16201"/>
    </source>
</evidence>
<dbReference type="InterPro" id="IPR036610">
    <property type="entry name" value="PEBP-like_sf"/>
</dbReference>
<dbReference type="InterPro" id="IPR035810">
    <property type="entry name" value="PEBP_euk"/>
</dbReference>
<feature type="region of interest" description="Disordered" evidence="1">
    <location>
        <begin position="168"/>
        <end position="197"/>
    </location>
</feature>
<protein>
    <submittedName>
        <fullName evidence="5">Uncharacterized conserved protein</fullName>
    </submittedName>
</protein>
<name>A0A0F7SKE1_PHARH</name>
<dbReference type="Pfam" id="PF16201">
    <property type="entry name" value="NopRA1"/>
    <property type="match status" value="1"/>
</dbReference>
<dbReference type="SUPFAM" id="SSF49777">
    <property type="entry name" value="PEBP-like"/>
    <property type="match status" value="1"/>
</dbReference>
<dbReference type="InterPro" id="IPR008914">
    <property type="entry name" value="PEBP"/>
</dbReference>
<feature type="domain" description="URB1 N-terminal" evidence="2">
    <location>
        <begin position="298"/>
        <end position="650"/>
    </location>
</feature>
<dbReference type="Pfam" id="PF26140">
    <property type="entry name" value="HEAT_URB1"/>
    <property type="match status" value="1"/>
</dbReference>
<dbReference type="InterPro" id="IPR016024">
    <property type="entry name" value="ARM-type_fold"/>
</dbReference>
<sequence>MPLFNPSPLAALRQSNPSLTDALFPSSSLAPEEELPIHLQISFRNEVVAYGNKFESSVVQEPPTHVEFMGEPDKLYTLVMQDPDAPSPTSPTSRSFLHWIKPNLKTIDPEILLQLAQSGEDDPSTTTSCVEVPKDDLMPWLAPAPGKGTGIHRYVFILLEQPSNEVSCFPSDHPLRNSKPEGRRNFDIENSDLRPPHLIGDDQATQTKLNQTSSMAHNLKRKRPGATAPVVTEAPAMKFSNASEFRDALRDASSPEATKDILYGFRNQITVRYDEVVTATDSRVKLAHEYLEKSPGAPEVFGAWDLAISTNTPLLLPLPLSTLTAIIALLSPLSFFHSALTPILNKILSSTIMRAIAQYTAGTRADLIITALRALGETVKVADRWAAKVWEALANAGGINSKVWGKLLGMKRKAPLVEHGRSLPGGAGASNPLVKPDIRTLSINFLLSCLVSSHLPTKLAILNQSSVIHSMFKPIAEDHPLVVQRLLQGWWEVWFLEKRISRGTKASAFGVDVVGEILKLYETSPSPPSVNGEQNYSSRYLAHHFLISILTLPGAGLCFKDKGWYPRNFNMDATLDDFEEAGGERRNGGGVHNKAIKEILRVAGGLGLVGEDSEAEELVRRILTSCPELVAGYWSGSGITLDPRLSSKYLISSAHLSTIISLPIPVETFLAPVSSSSTPSTSASTQPPYRSIPPPLNSIVENILPSIFPKQFSAKGLVSSHPLVQQTTVVTLSRCLTKLQNVFNVFKEIEASLEEGVNGLWTARRKELEREIRKRVPDVATVVGCAVAATRTSGEAQGSEESTRASILTEAILRLLSLYQITLPGLIAEGKFDVGKLLVSGDGGKGKGKGEGEGDDDKEIEGWGFARSEVFGVEALSQLHVLRLLREGGDLAWGSKAGSSPHTYIYHLLALYLSTPHKTTRAYTSILITRLLSSSVLFEHDPSEVEVWLKAMQGVSRSASLNPTSLSEAQATLLTFLDDSIRRCLKTPYKYIEDSLEFIHVPMADRNQPPKDRKLSEAPSPLFMTVLEQLKAKINVKILSSSEAVIIGGYIRRLAFLMIGKQGDLDWSNETSYRLDTCLRDLEGEEKNAEVGLLKKQLTFLSTAGIFHYIAEQQEQKKLSTEAIFATHPMNLDPFHGNIWSNLPPQAALPAGTTFPVVFLHLPFDLLSDPAKTARALRFLPSHASVPLIRRACRLVLHRVKGVLRSPDNDPKAVVVSERMGIALAGCVNILKHLLSKCDRNDKTAYDALKLEVITDEAMKELFVSGFLPGTTRQALAILIASSLNPASEADRKIASSYLGWATLLLNSSEDIRNKWSVATAPWIRFLEADALVAIADRILGTIKSSGKLNPESALLLNVIFTALKRYPPSATVHAMAQRSLPILLPLGLVDSVAVLLKTSLLPGFEVASANDSMSIRDYALAVDAAAPQSFSALETSASRIPMDLKLFVGGISSEKAELITPLLYQAGSAREGFSAWLAQNLKALPALSLPVLAAPIAAFLDISSAEENYTSFAGWKACEESLPRLISTFLVISSFAGAAISANSRLALTECIYLLAACSKEAQPAVAATFSSMLNNPASFTSSVCELIVRFAKLRLPHLESIVAAYIDSGFERLVRQLSGDNEHSSAGLSFVTSFTELVTLQPKGNSLKGHLLEPFFTVALQDCMDTKEVLELVRVCTSRTNMKPAIVVRHLQILLANRSFNSLHLSETPAELRIAVIAVIRALFDMSPATCCQPAHIEPLMALYRGTMDRSDETILSIFHLFERHRRVSVASLLTCWSPDGPLAAGSIRRSLDIILALDPNRVLKTCSSFPMRRTFDLQPAASHPSKQVDPELYDPLYLLSIFAVLLHQSELGSGNELTGLEWVEILRSNILGLAVCALSSRMDDMRSFASFLISKACSYIHTTPFQEQSQILYTLHILQHSSRAPELENRIPHRSPPLISLFFAHTLRSIGNPSSFLYPLASRFLLQRSQLDTKDVPLLYGMLYSGDEEWKQERTWILRFIRDGMRSAEDWRILQRRRTFSLLASLFQSTHDIPSRRTILEVFANMTHNPTACVSLVKREGFLAWVHIQLGFTLMHQDILSSHAAGANGRAKKLVQKVEGLDEDNGTTLQMEEIWLRLLVNVVQRMGEDDVARAVASSSSSEEQRKLPKASWRGEVLALIFKLIGSSSSPQALFVASQVLLRLSLLPASQPSNPTVSKVNKELFSKLHLVEAGLAGKPSTVTAKGEEGELWTSEKILVPGGIKSGEAWSATVEAIWRVAMSLGVKTEQNPDGVETGIMERLSGRVMCTGGEIGSWIRREWVRSKVIGQSPE</sequence>
<dbReference type="InterPro" id="IPR039844">
    <property type="entry name" value="URB1"/>
</dbReference>